<name>A0AAD5SWU8_9FUNG</name>
<feature type="transmembrane region" description="Helical" evidence="1">
    <location>
        <begin position="187"/>
        <end position="211"/>
    </location>
</feature>
<dbReference type="SUPFAM" id="SSF81321">
    <property type="entry name" value="Family A G protein-coupled receptor-like"/>
    <property type="match status" value="1"/>
</dbReference>
<reference evidence="2" key="1">
    <citation type="submission" date="2020-05" db="EMBL/GenBank/DDBJ databases">
        <title>Phylogenomic resolution of chytrid fungi.</title>
        <authorList>
            <person name="Stajich J.E."/>
            <person name="Amses K."/>
            <person name="Simmons R."/>
            <person name="Seto K."/>
            <person name="Myers J."/>
            <person name="Bonds A."/>
            <person name="Quandt C.A."/>
            <person name="Barry K."/>
            <person name="Liu P."/>
            <person name="Grigoriev I."/>
            <person name="Longcore J.E."/>
            <person name="James T.Y."/>
        </authorList>
    </citation>
    <scope>NUCLEOTIDE SEQUENCE</scope>
    <source>
        <strain evidence="2">JEL0513</strain>
    </source>
</reference>
<evidence type="ECO:0000256" key="1">
    <source>
        <dbReference type="SAM" id="Phobius"/>
    </source>
</evidence>
<protein>
    <recommendedName>
        <fullName evidence="4">G protein-coupled receptor</fullName>
    </recommendedName>
</protein>
<keyword evidence="1" id="KW-0812">Transmembrane</keyword>
<dbReference type="Proteomes" id="UP001211907">
    <property type="component" value="Unassembled WGS sequence"/>
</dbReference>
<gene>
    <name evidence="2" type="ORF">HK100_002066</name>
</gene>
<dbReference type="EMBL" id="JADGJH010001469">
    <property type="protein sequence ID" value="KAJ3113179.1"/>
    <property type="molecule type" value="Genomic_DNA"/>
</dbReference>
<keyword evidence="3" id="KW-1185">Reference proteome</keyword>
<evidence type="ECO:0000313" key="3">
    <source>
        <dbReference type="Proteomes" id="UP001211907"/>
    </source>
</evidence>
<proteinExistence type="predicted"/>
<keyword evidence="1" id="KW-0472">Membrane</keyword>
<comment type="caution">
    <text evidence="2">The sequence shown here is derived from an EMBL/GenBank/DDBJ whole genome shotgun (WGS) entry which is preliminary data.</text>
</comment>
<feature type="transmembrane region" description="Helical" evidence="1">
    <location>
        <begin position="43"/>
        <end position="67"/>
    </location>
</feature>
<accession>A0AAD5SWU8</accession>
<feature type="transmembrane region" description="Helical" evidence="1">
    <location>
        <begin position="6"/>
        <end position="31"/>
    </location>
</feature>
<sequence>MDSGVAIAYSLLVIYAIGAMFNGCILIITIARPELRQSKVNKITAILLFTILLWCLGRVIIQTLLLLDAITLNNRAVAAFSNIVVVCTFSLNLDLAIERLKNLWQPTTDSFRPSTQPQQLIWLVLVPGVSYFGTVVLMIFLYTATYRHSSKELDSLTSLVPFFVANRYHDIDDETVESLRQKLERQILFKCIGLSSSLIISYVPLLIYGAIITLQPGTDSNGTYFDVVVMIMSLDVLFTPALVLYFRQDMREAIIP</sequence>
<dbReference type="Gene3D" id="1.20.1070.10">
    <property type="entry name" value="Rhodopsin 7-helix transmembrane proteins"/>
    <property type="match status" value="1"/>
</dbReference>
<evidence type="ECO:0000313" key="2">
    <source>
        <dbReference type="EMBL" id="KAJ3113179.1"/>
    </source>
</evidence>
<dbReference type="AlphaFoldDB" id="A0AAD5SWU8"/>
<feature type="transmembrane region" description="Helical" evidence="1">
    <location>
        <begin position="120"/>
        <end position="142"/>
    </location>
</feature>
<feature type="transmembrane region" description="Helical" evidence="1">
    <location>
        <begin position="223"/>
        <end position="246"/>
    </location>
</feature>
<organism evidence="2 3">
    <name type="scientific">Physocladia obscura</name>
    <dbReference type="NCBI Taxonomy" id="109957"/>
    <lineage>
        <taxon>Eukaryota</taxon>
        <taxon>Fungi</taxon>
        <taxon>Fungi incertae sedis</taxon>
        <taxon>Chytridiomycota</taxon>
        <taxon>Chytridiomycota incertae sedis</taxon>
        <taxon>Chytridiomycetes</taxon>
        <taxon>Chytridiales</taxon>
        <taxon>Chytriomycetaceae</taxon>
        <taxon>Physocladia</taxon>
    </lineage>
</organism>
<keyword evidence="1" id="KW-1133">Transmembrane helix</keyword>
<evidence type="ECO:0008006" key="4">
    <source>
        <dbReference type="Google" id="ProtNLM"/>
    </source>
</evidence>